<protein>
    <submittedName>
        <fullName evidence="2">Inner membrane protein CreD</fullName>
    </submittedName>
</protein>
<feature type="transmembrane region" description="Helical" evidence="1">
    <location>
        <begin position="375"/>
        <end position="395"/>
    </location>
</feature>
<sequence>METEKRNLIERYSTTIKAFSVAILTVMLLIPLAMIQSLIRERQNTRQGAVQEITSKWGGEQTVTGPCLVVPYEEIRVEDKKEITVNRNLLVLPETLDVKISTRVEKRKRGIYDASVYGSDIVLSGQFDGSVITRQNVQLSQVKWDDVRIIIGLSDLKGIKDNVSLQCNGQTTTFDPGIPVENLETGRGEAGKNANITYELFRVGLNAKMDSLNPDSALQETFPFTVSLKLNGSHGLYIVPTGKTTTAAIRSDWATPSFDGEFLPQTRDIDKAGFSAEWRVLDLNRSFGQAIRSDDSNAINQMASSRFGVRFIQAVDQYQQNMRSVKYGILIVLLTFVVVFFIELLQKKPVNPFQYILVGLALVLFYTLLLSMSELLGFNLAYLAAAVMTTLLIMFHMGSILKSRKNGFLVGTLLAFLYLFIFILIQMESYALLVGSLGLFAILAVIMYYSKKVTSSLFSF</sequence>
<dbReference type="PANTHER" id="PTHR30092:SF0">
    <property type="entry name" value="INNER MEMBRANE PROTEIN CRED"/>
    <property type="match status" value="1"/>
</dbReference>
<feature type="transmembrane region" description="Helical" evidence="1">
    <location>
        <begin position="21"/>
        <end position="39"/>
    </location>
</feature>
<accession>A0A644ZBF8</accession>
<feature type="transmembrane region" description="Helical" evidence="1">
    <location>
        <begin position="431"/>
        <end position="450"/>
    </location>
</feature>
<organism evidence="2">
    <name type="scientific">bioreactor metagenome</name>
    <dbReference type="NCBI Taxonomy" id="1076179"/>
    <lineage>
        <taxon>unclassified sequences</taxon>
        <taxon>metagenomes</taxon>
        <taxon>ecological metagenomes</taxon>
    </lineage>
</organism>
<dbReference type="NCBIfam" id="NF008712">
    <property type="entry name" value="PRK11715.1-1"/>
    <property type="match status" value="1"/>
</dbReference>
<evidence type="ECO:0000313" key="2">
    <source>
        <dbReference type="EMBL" id="MPM38215.1"/>
    </source>
</evidence>
<gene>
    <name evidence="2" type="primary">creD_1</name>
    <name evidence="2" type="ORF">SDC9_84844</name>
</gene>
<evidence type="ECO:0000256" key="1">
    <source>
        <dbReference type="SAM" id="Phobius"/>
    </source>
</evidence>
<dbReference type="PIRSF" id="PIRSF004548">
    <property type="entry name" value="CreD"/>
    <property type="match status" value="1"/>
</dbReference>
<dbReference type="GO" id="GO:0005886">
    <property type="term" value="C:plasma membrane"/>
    <property type="evidence" value="ECO:0007669"/>
    <property type="project" value="TreeGrafter"/>
</dbReference>
<keyword evidence="1" id="KW-1133">Transmembrane helix</keyword>
<comment type="caution">
    <text evidence="2">The sequence shown here is derived from an EMBL/GenBank/DDBJ whole genome shotgun (WGS) entry which is preliminary data.</text>
</comment>
<feature type="transmembrane region" description="Helical" evidence="1">
    <location>
        <begin position="352"/>
        <end position="369"/>
    </location>
</feature>
<name>A0A644ZBF8_9ZZZZ</name>
<feature type="transmembrane region" description="Helical" evidence="1">
    <location>
        <begin position="327"/>
        <end position="345"/>
    </location>
</feature>
<dbReference type="PANTHER" id="PTHR30092">
    <property type="entry name" value="INNER MEMBRANE PROTEIN CRED"/>
    <property type="match status" value="1"/>
</dbReference>
<proteinExistence type="predicted"/>
<dbReference type="InterPro" id="IPR010364">
    <property type="entry name" value="Uncharacterised_IM_CreD"/>
</dbReference>
<reference evidence="2" key="1">
    <citation type="submission" date="2019-08" db="EMBL/GenBank/DDBJ databases">
        <authorList>
            <person name="Kucharzyk K."/>
            <person name="Murdoch R.W."/>
            <person name="Higgins S."/>
            <person name="Loffler F."/>
        </authorList>
    </citation>
    <scope>NUCLEOTIDE SEQUENCE</scope>
</reference>
<feature type="transmembrane region" description="Helical" evidence="1">
    <location>
        <begin position="407"/>
        <end position="425"/>
    </location>
</feature>
<dbReference type="EMBL" id="VSSQ01008209">
    <property type="protein sequence ID" value="MPM38215.1"/>
    <property type="molecule type" value="Genomic_DNA"/>
</dbReference>
<dbReference type="Pfam" id="PF06123">
    <property type="entry name" value="CreD"/>
    <property type="match status" value="1"/>
</dbReference>
<keyword evidence="1" id="KW-0812">Transmembrane</keyword>
<keyword evidence="1" id="KW-0472">Membrane</keyword>
<dbReference type="AlphaFoldDB" id="A0A644ZBF8"/>